<sequence>MESVTGECAKDFRDAILAYHFEELSFAEASRIYSVTQYRLKKAIKKLYSINEQRKEMNRSPLIENCDRRQVSRWATKYARYKSESRSSCSPYEIKYAIQGLVTGEVTEDEAILEYGLNKVSYWPTINMILSRFKIDSLTKARRLYKQNELSLKEINDAIDLCEFKSQSDYTRIISDKEAMIFAEVKFNQLMLHLSSTELDDFFKAFEHVTKIMTSKSSDEYIFQLLHDLDLKVNLTKSSSTTELNSNFSQVCSVSHPNCISKKKIAKYFKELVSLSTERGNDMNLDSSKKDIEIKKIKEDCILEEKCMSDENEKWEIALEIANRELELEECFQRIIENLTNSSDPIESALQRNQLNDLKFASQYLSSSLVGLEDQEKELYVTYLTNHDAIKSIPRNGVFQGDKMDWLS</sequence>
<organism evidence="1">
    <name type="scientific">Lepeophtheirus salmonis</name>
    <name type="common">Salmon louse</name>
    <name type="synonym">Caligus salmonis</name>
    <dbReference type="NCBI Taxonomy" id="72036"/>
    <lineage>
        <taxon>Eukaryota</taxon>
        <taxon>Metazoa</taxon>
        <taxon>Ecdysozoa</taxon>
        <taxon>Arthropoda</taxon>
        <taxon>Crustacea</taxon>
        <taxon>Multicrustacea</taxon>
        <taxon>Hexanauplia</taxon>
        <taxon>Copepoda</taxon>
        <taxon>Siphonostomatoida</taxon>
        <taxon>Caligidae</taxon>
        <taxon>Lepeophtheirus</taxon>
    </lineage>
</organism>
<dbReference type="AlphaFoldDB" id="A0A0K2SZN7"/>
<accession>A0A0K2SZN7</accession>
<protein>
    <submittedName>
        <fullName evidence="1">Uncharacterized protein</fullName>
    </submittedName>
</protein>
<reference evidence="1" key="1">
    <citation type="submission" date="2014-05" db="EMBL/GenBank/DDBJ databases">
        <authorList>
            <person name="Chronopoulou M."/>
        </authorList>
    </citation>
    <scope>NUCLEOTIDE SEQUENCE</scope>
    <source>
        <tissue evidence="1">Whole organism</tissue>
    </source>
</reference>
<proteinExistence type="predicted"/>
<name>A0A0K2SZN7_LEPSM</name>
<dbReference type="EMBL" id="HACA01001857">
    <property type="protein sequence ID" value="CDW19218.1"/>
    <property type="molecule type" value="Transcribed_RNA"/>
</dbReference>
<evidence type="ECO:0000313" key="1">
    <source>
        <dbReference type="EMBL" id="CDW19218.1"/>
    </source>
</evidence>